<evidence type="ECO:0000313" key="3">
    <source>
        <dbReference type="Proteomes" id="UP001154078"/>
    </source>
</evidence>
<name>A0A9P0AQT7_BRAAE</name>
<sequence>MLSSIKEKLLSVKRNVNLFNTEEKPDKNDKSSINYFAGAEILSKYQEQWAAIHKLNEENATKAEDLAYEIQNISKHVKSEKEDIGLITHILTQSNLTANISNCLKQVKNLHDTCNNVEKGLIALEDLINLNDFENIKKQHAYHLKQYEVRKQESLGSFKTNLETDHQKKILKHEANKKKILEERQKVFQEAFKSDLEVYKNLGTIPKLKLPKKQSALLEEIQLDFDQNELDQFFGEKSTL</sequence>
<comment type="similarity">
    <text evidence="1">Belongs to the dysbindin family.</text>
</comment>
<evidence type="ECO:0000313" key="2">
    <source>
        <dbReference type="EMBL" id="CAH0546810.1"/>
    </source>
</evidence>
<accession>A0A9P0AQT7</accession>
<dbReference type="InterPro" id="IPR007531">
    <property type="entry name" value="Dysbindin"/>
</dbReference>
<reference evidence="2" key="1">
    <citation type="submission" date="2021-12" db="EMBL/GenBank/DDBJ databases">
        <authorList>
            <person name="King R."/>
        </authorList>
    </citation>
    <scope>NUCLEOTIDE SEQUENCE</scope>
</reference>
<dbReference type="GO" id="GO:0005737">
    <property type="term" value="C:cytoplasm"/>
    <property type="evidence" value="ECO:0007669"/>
    <property type="project" value="InterPro"/>
</dbReference>
<dbReference type="PANTHER" id="PTHR16294">
    <property type="entry name" value="DYSTROBREVIN BINDING PROTEIN 1 DYSBINDIN"/>
    <property type="match status" value="1"/>
</dbReference>
<organism evidence="2 3">
    <name type="scientific">Brassicogethes aeneus</name>
    <name type="common">Rape pollen beetle</name>
    <name type="synonym">Meligethes aeneus</name>
    <dbReference type="NCBI Taxonomy" id="1431903"/>
    <lineage>
        <taxon>Eukaryota</taxon>
        <taxon>Metazoa</taxon>
        <taxon>Ecdysozoa</taxon>
        <taxon>Arthropoda</taxon>
        <taxon>Hexapoda</taxon>
        <taxon>Insecta</taxon>
        <taxon>Pterygota</taxon>
        <taxon>Neoptera</taxon>
        <taxon>Endopterygota</taxon>
        <taxon>Coleoptera</taxon>
        <taxon>Polyphaga</taxon>
        <taxon>Cucujiformia</taxon>
        <taxon>Nitidulidae</taxon>
        <taxon>Meligethinae</taxon>
        <taxon>Brassicogethes</taxon>
    </lineage>
</organism>
<dbReference type="EMBL" id="OV121132">
    <property type="protein sequence ID" value="CAH0546810.1"/>
    <property type="molecule type" value="Genomic_DNA"/>
</dbReference>
<keyword evidence="3" id="KW-1185">Reference proteome</keyword>
<gene>
    <name evidence="2" type="ORF">MELIAE_LOCUS902</name>
</gene>
<protein>
    <recommendedName>
        <fullName evidence="4">Dysbindin-like protein</fullName>
    </recommendedName>
</protein>
<evidence type="ECO:0008006" key="4">
    <source>
        <dbReference type="Google" id="ProtNLM"/>
    </source>
</evidence>
<dbReference type="PANTHER" id="PTHR16294:SF6">
    <property type="entry name" value="DYNAMIN N-TERMINAL DOMAIN-CONTAINING PROTEIN"/>
    <property type="match status" value="1"/>
</dbReference>
<dbReference type="AlphaFoldDB" id="A0A9P0AQT7"/>
<evidence type="ECO:0000256" key="1">
    <source>
        <dbReference type="ARBA" id="ARBA00008686"/>
    </source>
</evidence>
<dbReference type="Proteomes" id="UP001154078">
    <property type="component" value="Chromosome 1"/>
</dbReference>
<dbReference type="OrthoDB" id="2445127at2759"/>
<proteinExistence type="inferred from homology"/>